<keyword evidence="5" id="KW-1185">Reference proteome</keyword>
<dbReference type="GO" id="GO:0005886">
    <property type="term" value="C:plasma membrane"/>
    <property type="evidence" value="ECO:0007669"/>
    <property type="project" value="UniProtKB-SubCell"/>
</dbReference>
<keyword evidence="3" id="KW-0812">Transmembrane</keyword>
<evidence type="ECO:0000313" key="5">
    <source>
        <dbReference type="Proteomes" id="UP000033514"/>
    </source>
</evidence>
<dbReference type="EMBL" id="LAJG01000042">
    <property type="protein sequence ID" value="KKB76519.1"/>
    <property type="molecule type" value="Genomic_DNA"/>
</dbReference>
<comment type="similarity">
    <text evidence="1 2">Belongs to the BioY family.</text>
</comment>
<protein>
    <recommendedName>
        <fullName evidence="2">Biotin transporter</fullName>
    </recommendedName>
</protein>
<dbReference type="PANTHER" id="PTHR34295:SF1">
    <property type="entry name" value="BIOTIN TRANSPORTER BIOY"/>
    <property type="match status" value="1"/>
</dbReference>
<dbReference type="STRING" id="361041.VW35_17155"/>
<evidence type="ECO:0000256" key="3">
    <source>
        <dbReference type="SAM" id="Phobius"/>
    </source>
</evidence>
<dbReference type="GO" id="GO:0015225">
    <property type="term" value="F:biotin transmembrane transporter activity"/>
    <property type="evidence" value="ECO:0007669"/>
    <property type="project" value="UniProtKB-UniRule"/>
</dbReference>
<name>A0A0F5L2V7_9HYPH</name>
<dbReference type="PANTHER" id="PTHR34295">
    <property type="entry name" value="BIOTIN TRANSPORTER BIOY"/>
    <property type="match status" value="1"/>
</dbReference>
<keyword evidence="2" id="KW-1003">Cell membrane</keyword>
<dbReference type="OrthoDB" id="9803495at2"/>
<dbReference type="RefSeq" id="WP_046144309.1">
    <property type="nucleotide sequence ID" value="NZ_LAJG01000042.1"/>
</dbReference>
<evidence type="ECO:0000256" key="1">
    <source>
        <dbReference type="ARBA" id="ARBA00010692"/>
    </source>
</evidence>
<dbReference type="Pfam" id="PF02632">
    <property type="entry name" value="BioY"/>
    <property type="match status" value="1"/>
</dbReference>
<comment type="caution">
    <text evidence="4">The sequence shown here is derived from an EMBL/GenBank/DDBJ whole genome shotgun (WGS) entry which is preliminary data.</text>
</comment>
<gene>
    <name evidence="4" type="ORF">VW35_17155</name>
</gene>
<feature type="transmembrane region" description="Helical" evidence="3">
    <location>
        <begin position="134"/>
        <end position="159"/>
    </location>
</feature>
<feature type="transmembrane region" description="Helical" evidence="3">
    <location>
        <begin position="179"/>
        <end position="200"/>
    </location>
</feature>
<dbReference type="Gene3D" id="1.10.1760.20">
    <property type="match status" value="1"/>
</dbReference>
<organism evidence="4 5">
    <name type="scientific">Devosia soli</name>
    <dbReference type="NCBI Taxonomy" id="361041"/>
    <lineage>
        <taxon>Bacteria</taxon>
        <taxon>Pseudomonadati</taxon>
        <taxon>Pseudomonadota</taxon>
        <taxon>Alphaproteobacteria</taxon>
        <taxon>Hyphomicrobiales</taxon>
        <taxon>Devosiaceae</taxon>
        <taxon>Devosia</taxon>
    </lineage>
</organism>
<sequence>MAVTLTTPNTLLGIFQPKTDAAKLATNIATVVLGTLVIAIAAKTNVPVWPVPVTLQSLAIAALAAAFGARIGVATVALYLIEGAAGLPVFAGATAGLPYLLGPTGGFLLGFLVMAGVIGFAADRGASSKPLTLFAAMIVGEAVLLTLGFAWLLLLSGQAQWIDQTNVVASAWAGAVQPFLVWDVLKMALAALTVSGAWGLSGKLR</sequence>
<comment type="subcellular location">
    <subcellularLocation>
        <location evidence="2">Cell membrane</location>
        <topology evidence="2">Multi-pass membrane protein</topology>
    </subcellularLocation>
</comment>
<keyword evidence="2" id="KW-0813">Transport</keyword>
<keyword evidence="2 3" id="KW-0472">Membrane</keyword>
<evidence type="ECO:0000256" key="2">
    <source>
        <dbReference type="PIRNR" id="PIRNR016661"/>
    </source>
</evidence>
<dbReference type="AlphaFoldDB" id="A0A0F5L2V7"/>
<reference evidence="4 5" key="1">
    <citation type="submission" date="2015-03" db="EMBL/GenBank/DDBJ databases">
        <authorList>
            <person name="Hassan Y.I."/>
            <person name="Lepp D."/>
            <person name="Zhou T."/>
        </authorList>
    </citation>
    <scope>NUCLEOTIDE SEQUENCE [LARGE SCALE GENOMIC DNA]</scope>
    <source>
        <strain evidence="4 5">GH2-10</strain>
    </source>
</reference>
<keyword evidence="3" id="KW-1133">Transmembrane helix</keyword>
<dbReference type="Proteomes" id="UP000033514">
    <property type="component" value="Unassembled WGS sequence"/>
</dbReference>
<dbReference type="PATRIC" id="fig|361041.3.peg.2835"/>
<proteinExistence type="inferred from homology"/>
<dbReference type="InterPro" id="IPR003784">
    <property type="entry name" value="BioY"/>
</dbReference>
<feature type="transmembrane region" description="Helical" evidence="3">
    <location>
        <begin position="48"/>
        <end position="69"/>
    </location>
</feature>
<accession>A0A0F5L2V7</accession>
<dbReference type="PIRSF" id="PIRSF016661">
    <property type="entry name" value="BioY"/>
    <property type="match status" value="1"/>
</dbReference>
<evidence type="ECO:0000313" key="4">
    <source>
        <dbReference type="EMBL" id="KKB76519.1"/>
    </source>
</evidence>
<feature type="transmembrane region" description="Helical" evidence="3">
    <location>
        <begin position="105"/>
        <end position="122"/>
    </location>
</feature>
<feature type="transmembrane region" description="Helical" evidence="3">
    <location>
        <begin position="24"/>
        <end position="42"/>
    </location>
</feature>
<feature type="transmembrane region" description="Helical" evidence="3">
    <location>
        <begin position="76"/>
        <end position="99"/>
    </location>
</feature>